<comment type="caution">
    <text evidence="7">The sequence shown here is derived from an EMBL/GenBank/DDBJ whole genome shotgun (WGS) entry which is preliminary data.</text>
</comment>
<dbReference type="SUPFAM" id="SSF47384">
    <property type="entry name" value="Homodimeric domain of signal transducing histidine kinase"/>
    <property type="match status" value="1"/>
</dbReference>
<dbReference type="AlphaFoldDB" id="A0A840I5P6"/>
<proteinExistence type="predicted"/>
<dbReference type="InterPro" id="IPR004358">
    <property type="entry name" value="Sig_transdc_His_kin-like_C"/>
</dbReference>
<dbReference type="RefSeq" id="WP_183817828.1">
    <property type="nucleotide sequence ID" value="NZ_JACHOB010000003.1"/>
</dbReference>
<protein>
    <recommendedName>
        <fullName evidence="2">histidine kinase</fullName>
        <ecNumber evidence="2">2.7.13.3</ecNumber>
    </recommendedName>
</protein>
<evidence type="ECO:0000256" key="1">
    <source>
        <dbReference type="ARBA" id="ARBA00000085"/>
    </source>
</evidence>
<comment type="catalytic activity">
    <reaction evidence="1">
        <text>ATP + protein L-histidine = ADP + protein N-phospho-L-histidine.</text>
        <dbReference type="EC" id="2.7.13.3"/>
    </reaction>
</comment>
<dbReference type="Gene3D" id="1.10.287.130">
    <property type="match status" value="1"/>
</dbReference>
<dbReference type="PROSITE" id="PS50109">
    <property type="entry name" value="HIS_KIN"/>
    <property type="match status" value="1"/>
</dbReference>
<dbReference type="PRINTS" id="PR00344">
    <property type="entry name" value="BCTRLSENSOR"/>
</dbReference>
<dbReference type="Pfam" id="PF02518">
    <property type="entry name" value="HATPase_c"/>
    <property type="match status" value="1"/>
</dbReference>
<dbReference type="Proteomes" id="UP000563524">
    <property type="component" value="Unassembled WGS sequence"/>
</dbReference>
<evidence type="ECO:0000256" key="5">
    <source>
        <dbReference type="ARBA" id="ARBA00022777"/>
    </source>
</evidence>
<dbReference type="CDD" id="cd00082">
    <property type="entry name" value="HisKA"/>
    <property type="match status" value="1"/>
</dbReference>
<feature type="domain" description="Histidine kinase" evidence="6">
    <location>
        <begin position="55"/>
        <end position="280"/>
    </location>
</feature>
<name>A0A840I5P6_9PROT</name>
<reference evidence="7 8" key="1">
    <citation type="submission" date="2020-08" db="EMBL/GenBank/DDBJ databases">
        <title>Genomic Encyclopedia of Type Strains, Phase IV (KMG-IV): sequencing the most valuable type-strain genomes for metagenomic binning, comparative biology and taxonomic classification.</title>
        <authorList>
            <person name="Goeker M."/>
        </authorList>
    </citation>
    <scope>NUCLEOTIDE SEQUENCE [LARGE SCALE GENOMIC DNA]</scope>
    <source>
        <strain evidence="7 8">DSM 102850</strain>
    </source>
</reference>
<dbReference type="GO" id="GO:0009927">
    <property type="term" value="F:histidine phosphotransfer kinase activity"/>
    <property type="evidence" value="ECO:0007669"/>
    <property type="project" value="TreeGrafter"/>
</dbReference>
<keyword evidence="5 7" id="KW-0418">Kinase</keyword>
<dbReference type="PANTHER" id="PTHR43047:SF72">
    <property type="entry name" value="OSMOSENSING HISTIDINE PROTEIN KINASE SLN1"/>
    <property type="match status" value="1"/>
</dbReference>
<evidence type="ECO:0000313" key="8">
    <source>
        <dbReference type="Proteomes" id="UP000563524"/>
    </source>
</evidence>
<dbReference type="PANTHER" id="PTHR43047">
    <property type="entry name" value="TWO-COMPONENT HISTIDINE PROTEIN KINASE"/>
    <property type="match status" value="1"/>
</dbReference>
<organism evidence="7 8">
    <name type="scientific">Parvularcula dongshanensis</name>
    <dbReference type="NCBI Taxonomy" id="1173995"/>
    <lineage>
        <taxon>Bacteria</taxon>
        <taxon>Pseudomonadati</taxon>
        <taxon>Pseudomonadota</taxon>
        <taxon>Alphaproteobacteria</taxon>
        <taxon>Parvularculales</taxon>
        <taxon>Parvularculaceae</taxon>
        <taxon>Parvularcula</taxon>
    </lineage>
</organism>
<dbReference type="SMART" id="SM00387">
    <property type="entry name" value="HATPase_c"/>
    <property type="match status" value="1"/>
</dbReference>
<gene>
    <name evidence="7" type="ORF">GGQ59_001865</name>
</gene>
<dbReference type="GO" id="GO:0005886">
    <property type="term" value="C:plasma membrane"/>
    <property type="evidence" value="ECO:0007669"/>
    <property type="project" value="TreeGrafter"/>
</dbReference>
<dbReference type="Gene3D" id="3.30.565.10">
    <property type="entry name" value="Histidine kinase-like ATPase, C-terminal domain"/>
    <property type="match status" value="1"/>
</dbReference>
<keyword evidence="8" id="KW-1185">Reference proteome</keyword>
<dbReference type="InterPro" id="IPR036097">
    <property type="entry name" value="HisK_dim/P_sf"/>
</dbReference>
<dbReference type="EC" id="2.7.13.3" evidence="2"/>
<keyword evidence="4" id="KW-0808">Transferase</keyword>
<dbReference type="InterPro" id="IPR003594">
    <property type="entry name" value="HATPase_dom"/>
</dbReference>
<dbReference type="SUPFAM" id="SSF55874">
    <property type="entry name" value="ATPase domain of HSP90 chaperone/DNA topoisomerase II/histidine kinase"/>
    <property type="match status" value="1"/>
</dbReference>
<dbReference type="Pfam" id="PF00512">
    <property type="entry name" value="HisKA"/>
    <property type="match status" value="1"/>
</dbReference>
<evidence type="ECO:0000259" key="6">
    <source>
        <dbReference type="PROSITE" id="PS50109"/>
    </source>
</evidence>
<dbReference type="InterPro" id="IPR036890">
    <property type="entry name" value="HATPase_C_sf"/>
</dbReference>
<dbReference type="InterPro" id="IPR003661">
    <property type="entry name" value="HisK_dim/P_dom"/>
</dbReference>
<evidence type="ECO:0000313" key="7">
    <source>
        <dbReference type="EMBL" id="MBB4659340.1"/>
    </source>
</evidence>
<dbReference type="GO" id="GO:0000155">
    <property type="term" value="F:phosphorelay sensor kinase activity"/>
    <property type="evidence" value="ECO:0007669"/>
    <property type="project" value="InterPro"/>
</dbReference>
<sequence>MSLRREDEEEGGALLSRYAARYGDAIRRQQSAVALRAARVEAELAYRARGTFLASMNHELRTPLNAITGFAGLLKEADTYGFGDDQRREYLDHILQSAELLLSHINTILEVADAESGGTKLRKAIFGVSEATDDVARTLTEKLAKKDVALRLDVPGNLPMVHADPEKITTALSHLIEFAAARSRPGMTVTVTVRTGLAGSAANWVYLSVEDDGPGRTSEELAAAMRVFEQVHEGLNRRFASGDLGLPIAKSFIELNGGRFNMKTRPGGGHLFRFALPVAARAAAPEAERAMAS</sequence>
<keyword evidence="3" id="KW-0597">Phosphoprotein</keyword>
<evidence type="ECO:0000256" key="2">
    <source>
        <dbReference type="ARBA" id="ARBA00012438"/>
    </source>
</evidence>
<evidence type="ECO:0000256" key="4">
    <source>
        <dbReference type="ARBA" id="ARBA00022679"/>
    </source>
</evidence>
<evidence type="ECO:0000256" key="3">
    <source>
        <dbReference type="ARBA" id="ARBA00022553"/>
    </source>
</evidence>
<dbReference type="InterPro" id="IPR005467">
    <property type="entry name" value="His_kinase_dom"/>
</dbReference>
<dbReference type="SMART" id="SM00388">
    <property type="entry name" value="HisKA"/>
    <property type="match status" value="1"/>
</dbReference>
<accession>A0A840I5P6</accession>
<dbReference type="EMBL" id="JACHOB010000003">
    <property type="protein sequence ID" value="MBB4659340.1"/>
    <property type="molecule type" value="Genomic_DNA"/>
</dbReference>